<proteinExistence type="predicted"/>
<name>A0ABQ6V598_9MICO</name>
<gene>
    <name evidence="1" type="ORF">F6A08_08320</name>
</gene>
<reference evidence="2" key="1">
    <citation type="submission" date="2019-09" db="EMBL/GenBank/DDBJ databases">
        <title>Whole genome sequencing of Microbacterium maritypicum.</title>
        <authorList>
            <person name="Lenchi N."/>
        </authorList>
    </citation>
    <scope>NUCLEOTIDE SEQUENCE [LARGE SCALE GENOMIC DNA]</scope>
    <source>
        <strain evidence="2">G1</strain>
    </source>
</reference>
<dbReference type="RefSeq" id="WP_151459224.1">
    <property type="nucleotide sequence ID" value="NZ_WAAO01000002.1"/>
</dbReference>
<sequence>MIRGNRASLSIHSDKKRVAEISAMLGLEPTDWGEKGDLTPAGRAGRNYAPERLTYPRTYWSLTESGDEPSAGDGTGFSALRALVGRLEPHAQALEDLREGGETRLWWSGDSDSTQGGFVLDADLIRRLSNLGCDVYGTAFLTEDDEDESL</sequence>
<comment type="caution">
    <text evidence="1">The sequence shown here is derived from an EMBL/GenBank/DDBJ whole genome shotgun (WGS) entry which is preliminary data.</text>
</comment>
<dbReference type="Proteomes" id="UP000478836">
    <property type="component" value="Unassembled WGS sequence"/>
</dbReference>
<protein>
    <submittedName>
        <fullName evidence="1">DUF4279 domain-containing protein</fullName>
    </submittedName>
</protein>
<accession>A0ABQ6V598</accession>
<evidence type="ECO:0000313" key="1">
    <source>
        <dbReference type="EMBL" id="KAB1864135.1"/>
    </source>
</evidence>
<organism evidence="1 2">
    <name type="scientific">Microbacterium algeriense</name>
    <dbReference type="NCBI Taxonomy" id="2615184"/>
    <lineage>
        <taxon>Bacteria</taxon>
        <taxon>Bacillati</taxon>
        <taxon>Actinomycetota</taxon>
        <taxon>Actinomycetes</taxon>
        <taxon>Micrococcales</taxon>
        <taxon>Microbacteriaceae</taxon>
        <taxon>Microbacterium</taxon>
    </lineage>
</organism>
<dbReference type="InterPro" id="IPR025459">
    <property type="entry name" value="DUF4279"/>
</dbReference>
<evidence type="ECO:0000313" key="2">
    <source>
        <dbReference type="Proteomes" id="UP000478836"/>
    </source>
</evidence>
<dbReference type="GeneID" id="77476453"/>
<dbReference type="Pfam" id="PF14106">
    <property type="entry name" value="DUF4279"/>
    <property type="match status" value="1"/>
</dbReference>
<keyword evidence="2" id="KW-1185">Reference proteome</keyword>
<dbReference type="EMBL" id="WAAO01000002">
    <property type="protein sequence ID" value="KAB1864135.1"/>
    <property type="molecule type" value="Genomic_DNA"/>
</dbReference>